<comment type="caution">
    <text evidence="1">The sequence shown here is derived from an EMBL/GenBank/DDBJ whole genome shotgun (WGS) entry which is preliminary data.</text>
</comment>
<proteinExistence type="predicted"/>
<organism evidence="1 2">
    <name type="scientific">Scutellospora calospora</name>
    <dbReference type="NCBI Taxonomy" id="85575"/>
    <lineage>
        <taxon>Eukaryota</taxon>
        <taxon>Fungi</taxon>
        <taxon>Fungi incertae sedis</taxon>
        <taxon>Mucoromycota</taxon>
        <taxon>Glomeromycotina</taxon>
        <taxon>Glomeromycetes</taxon>
        <taxon>Diversisporales</taxon>
        <taxon>Gigasporaceae</taxon>
        <taxon>Scutellospora</taxon>
    </lineage>
</organism>
<accession>A0ACA9NWF7</accession>
<sequence>SHIFETTTIDVEQRPPREINEFVETGFLEEPSTLELEQENIIVPNHDFIMLQHKFQTMNNYRLQERRTNFDNNGEYS</sequence>
<protein>
    <submittedName>
        <fullName evidence="1">2870_t:CDS:1</fullName>
    </submittedName>
</protein>
<reference evidence="1" key="1">
    <citation type="submission" date="2021-06" db="EMBL/GenBank/DDBJ databases">
        <authorList>
            <person name="Kallberg Y."/>
            <person name="Tangrot J."/>
            <person name="Rosling A."/>
        </authorList>
    </citation>
    <scope>NUCLEOTIDE SEQUENCE</scope>
    <source>
        <strain evidence="1">AU212A</strain>
    </source>
</reference>
<name>A0ACA9NWF7_9GLOM</name>
<gene>
    <name evidence="1" type="ORF">SCALOS_LOCUS9642</name>
</gene>
<feature type="non-terminal residue" evidence="1">
    <location>
        <position position="1"/>
    </location>
</feature>
<dbReference type="Proteomes" id="UP000789860">
    <property type="component" value="Unassembled WGS sequence"/>
</dbReference>
<dbReference type="EMBL" id="CAJVPM010031004">
    <property type="protein sequence ID" value="CAG8678524.1"/>
    <property type="molecule type" value="Genomic_DNA"/>
</dbReference>
<evidence type="ECO:0000313" key="1">
    <source>
        <dbReference type="EMBL" id="CAG8678524.1"/>
    </source>
</evidence>
<feature type="non-terminal residue" evidence="1">
    <location>
        <position position="77"/>
    </location>
</feature>
<evidence type="ECO:0000313" key="2">
    <source>
        <dbReference type="Proteomes" id="UP000789860"/>
    </source>
</evidence>
<keyword evidence="2" id="KW-1185">Reference proteome</keyword>